<dbReference type="PANTHER" id="PTHR48081">
    <property type="entry name" value="AB HYDROLASE SUPERFAMILY PROTEIN C4A8.06C"/>
    <property type="match status" value="1"/>
</dbReference>
<comment type="caution">
    <text evidence="4">The sequence shown here is derived from an EMBL/GenBank/DDBJ whole genome shotgun (WGS) entry which is preliminary data.</text>
</comment>
<dbReference type="SUPFAM" id="SSF53474">
    <property type="entry name" value="alpha/beta-Hydrolases"/>
    <property type="match status" value="1"/>
</dbReference>
<name>A0A9D0YWN0_9FIRM</name>
<sequence>MKAMLLTCLLLGLCLTKSAAGAGASAAGAPYHADTPIREVIEDPVWAGCGRLLFPVDDGYMSGRTLGEMGLAWYSHIDPAATVEILNTLKSRAADGQTVFYDIYTDEEKAADPAKADTGLFFFRGDAGARFAVCNAGGGFSYVAAMHDSFPHALALSKRGYNAFALIYRPGAQTACEDLARALAFIFDHAEELEVDVDGYSLWGGSAGGRMSAWVGAYGAAAFGGGELPRPATVVTQYTGLSEYSQADPPTFACVGDRDGIASWRVMERRLSGMEALGIATELHVYPGLGHGFGLGTGTAAEGWLDDAVAFWEAHAR</sequence>
<keyword evidence="1 4" id="KW-0378">Hydrolase</keyword>
<reference evidence="4" key="2">
    <citation type="journal article" date="2021" name="PeerJ">
        <title>Extensive microbial diversity within the chicken gut microbiome revealed by metagenomics and culture.</title>
        <authorList>
            <person name="Gilroy R."/>
            <person name="Ravi A."/>
            <person name="Getino M."/>
            <person name="Pursley I."/>
            <person name="Horton D.L."/>
            <person name="Alikhan N.F."/>
            <person name="Baker D."/>
            <person name="Gharbi K."/>
            <person name="Hall N."/>
            <person name="Watson M."/>
            <person name="Adriaenssens E.M."/>
            <person name="Foster-Nyarko E."/>
            <person name="Jarju S."/>
            <person name="Secka A."/>
            <person name="Antonio M."/>
            <person name="Oren A."/>
            <person name="Chaudhuri R.R."/>
            <person name="La Ragione R."/>
            <person name="Hildebrand F."/>
            <person name="Pallen M.J."/>
        </authorList>
    </citation>
    <scope>NUCLEOTIDE SEQUENCE</scope>
    <source>
        <strain evidence="4">ChiHile30-977</strain>
    </source>
</reference>
<evidence type="ECO:0000313" key="4">
    <source>
        <dbReference type="EMBL" id="HIQ63596.1"/>
    </source>
</evidence>
<evidence type="ECO:0000259" key="3">
    <source>
        <dbReference type="Pfam" id="PF20434"/>
    </source>
</evidence>
<dbReference type="EMBL" id="DVFI01000116">
    <property type="protein sequence ID" value="HIQ63596.1"/>
    <property type="molecule type" value="Genomic_DNA"/>
</dbReference>
<gene>
    <name evidence="4" type="ORF">IAA66_08455</name>
</gene>
<feature type="signal peptide" evidence="2">
    <location>
        <begin position="1"/>
        <end position="19"/>
    </location>
</feature>
<dbReference type="AlphaFoldDB" id="A0A9D0YWN0"/>
<accession>A0A9D0YWN0</accession>
<keyword evidence="2" id="KW-0732">Signal</keyword>
<proteinExistence type="predicted"/>
<dbReference type="Pfam" id="PF20434">
    <property type="entry name" value="BD-FAE"/>
    <property type="match status" value="1"/>
</dbReference>
<dbReference type="InterPro" id="IPR029058">
    <property type="entry name" value="AB_hydrolase_fold"/>
</dbReference>
<dbReference type="PANTHER" id="PTHR48081:SF6">
    <property type="entry name" value="PEPTIDASE S9 PROLYL OLIGOPEPTIDASE CATALYTIC DOMAIN-CONTAINING PROTEIN"/>
    <property type="match status" value="1"/>
</dbReference>
<reference evidence="4" key="1">
    <citation type="submission" date="2020-10" db="EMBL/GenBank/DDBJ databases">
        <authorList>
            <person name="Gilroy R."/>
        </authorList>
    </citation>
    <scope>NUCLEOTIDE SEQUENCE</scope>
    <source>
        <strain evidence="4">ChiHile30-977</strain>
    </source>
</reference>
<evidence type="ECO:0000256" key="2">
    <source>
        <dbReference type="SAM" id="SignalP"/>
    </source>
</evidence>
<evidence type="ECO:0000256" key="1">
    <source>
        <dbReference type="ARBA" id="ARBA00022801"/>
    </source>
</evidence>
<dbReference type="GO" id="GO:0016787">
    <property type="term" value="F:hydrolase activity"/>
    <property type="evidence" value="ECO:0007669"/>
    <property type="project" value="UniProtKB-KW"/>
</dbReference>
<organism evidence="4 5">
    <name type="scientific">Candidatus Avichristensenella intestinipullorum</name>
    <dbReference type="NCBI Taxonomy" id="2840693"/>
    <lineage>
        <taxon>Bacteria</taxon>
        <taxon>Bacillati</taxon>
        <taxon>Bacillota</taxon>
        <taxon>Clostridia</taxon>
        <taxon>Candidatus Avichristensenella</taxon>
    </lineage>
</organism>
<dbReference type="InterPro" id="IPR050300">
    <property type="entry name" value="GDXG_lipolytic_enzyme"/>
</dbReference>
<dbReference type="Gene3D" id="3.40.50.1820">
    <property type="entry name" value="alpha/beta hydrolase"/>
    <property type="match status" value="1"/>
</dbReference>
<dbReference type="Proteomes" id="UP000886819">
    <property type="component" value="Unassembled WGS sequence"/>
</dbReference>
<protein>
    <submittedName>
        <fullName evidence="4">Alpha/beta hydrolase</fullName>
    </submittedName>
</protein>
<feature type="domain" description="BD-FAE-like" evidence="3">
    <location>
        <begin position="137"/>
        <end position="218"/>
    </location>
</feature>
<dbReference type="InterPro" id="IPR049492">
    <property type="entry name" value="BD-FAE-like_dom"/>
</dbReference>
<evidence type="ECO:0000313" key="5">
    <source>
        <dbReference type="Proteomes" id="UP000886819"/>
    </source>
</evidence>
<feature type="chain" id="PRO_5038909090" evidence="2">
    <location>
        <begin position="20"/>
        <end position="317"/>
    </location>
</feature>